<reference evidence="8" key="1">
    <citation type="submission" date="2022-07" db="EMBL/GenBank/DDBJ databases">
        <authorList>
            <person name="Trinca V."/>
            <person name="Uliana J.V.C."/>
            <person name="Torres T.T."/>
            <person name="Ward R.J."/>
            <person name="Monesi N."/>
        </authorList>
    </citation>
    <scope>NUCLEOTIDE SEQUENCE</scope>
    <source>
        <strain evidence="8">HSMRA1968</strain>
        <tissue evidence="8">Whole embryos</tissue>
    </source>
</reference>
<evidence type="ECO:0000256" key="3">
    <source>
        <dbReference type="ARBA" id="ARBA00023157"/>
    </source>
</evidence>
<dbReference type="AlphaFoldDB" id="A0A9Q0MLC1"/>
<comment type="caution">
    <text evidence="8">The sequence shown here is derived from an EMBL/GenBank/DDBJ whole genome shotgun (WGS) entry which is preliminary data.</text>
</comment>
<dbReference type="PROSITE" id="PS50240">
    <property type="entry name" value="TRYPSIN_DOM"/>
    <property type="match status" value="1"/>
</dbReference>
<evidence type="ECO:0000256" key="6">
    <source>
        <dbReference type="ARBA" id="ARBA00076468"/>
    </source>
</evidence>
<accession>A0A9Q0MLC1</accession>
<evidence type="ECO:0000313" key="9">
    <source>
        <dbReference type="Proteomes" id="UP001151699"/>
    </source>
</evidence>
<dbReference type="InterPro" id="IPR043504">
    <property type="entry name" value="Peptidase_S1_PA_chymotrypsin"/>
</dbReference>
<dbReference type="InterPro" id="IPR001254">
    <property type="entry name" value="Trypsin_dom"/>
</dbReference>
<keyword evidence="9" id="KW-1185">Reference proteome</keyword>
<sequence length="437" mass="48035">MKVRIDEPKQEPKISYHFTANIDIISFKMFKILVVCVMLTHTLAYPQSIQDNIDSVFGPQPTQRPNNRGAGFIVTPEPIVGPTESPQTFVNNGQQCLCVPYYMCDPTNQTVIADDGVVDGFGIIDIRFDPQDCQDVLDVCCNSDKQTEEPIVPVPIEQKPGRASGCGIRNVGGIDFQLSGDFNNEAGFGEFPWTVALIRISDDSCVCGGSLIHPKAVLTGNHCARAFVNDAKDLKIRAGEWDTQTTKERLPYQERIASRVFSHPNYNERSLANDVAIIELEDPFQLDQHINTICLPPPNYVSTSKNCFASGWGKDVFGKAGKYSVIQKKVPLPIVPFNQCQAELQQTKLTSKFRLDPSFICAGGVPGVDTCQGDGGAPLVCPVGNPAQNRYSQSGIVAWGIGCNEDHPAVYANVALARDWIDSQVRFIGLDTSYYTY</sequence>
<dbReference type="GO" id="GO:0005576">
    <property type="term" value="C:extracellular region"/>
    <property type="evidence" value="ECO:0007669"/>
    <property type="project" value="UniProtKB-SubCell"/>
</dbReference>
<evidence type="ECO:0000313" key="8">
    <source>
        <dbReference type="EMBL" id="KAJ6632744.1"/>
    </source>
</evidence>
<name>A0A9Q0MLC1_9DIPT</name>
<dbReference type="FunFam" id="2.40.10.10:FF:000038">
    <property type="entry name" value="Serine protease"/>
    <property type="match status" value="1"/>
</dbReference>
<dbReference type="GO" id="GO:0004252">
    <property type="term" value="F:serine-type endopeptidase activity"/>
    <property type="evidence" value="ECO:0007669"/>
    <property type="project" value="InterPro"/>
</dbReference>
<dbReference type="PANTHER" id="PTHR24258:SF129">
    <property type="entry name" value="LP15124P-RELATED"/>
    <property type="match status" value="1"/>
</dbReference>
<comment type="subcellular location">
    <subcellularLocation>
        <location evidence="1">Secreted</location>
    </subcellularLocation>
</comment>
<protein>
    <recommendedName>
        <fullName evidence="5">Phenoloxidase-activating factor 2</fullName>
    </recommendedName>
    <alternativeName>
        <fullName evidence="6">Prophenoloxidase-activating factor II</fullName>
    </alternativeName>
</protein>
<dbReference type="Gene3D" id="2.40.10.10">
    <property type="entry name" value="Trypsin-like serine proteases"/>
    <property type="match status" value="2"/>
</dbReference>
<dbReference type="InterPro" id="IPR009003">
    <property type="entry name" value="Peptidase_S1_PA"/>
</dbReference>
<dbReference type="OrthoDB" id="6261922at2759"/>
<evidence type="ECO:0000256" key="4">
    <source>
        <dbReference type="ARBA" id="ARBA00024195"/>
    </source>
</evidence>
<dbReference type="Proteomes" id="UP001151699">
    <property type="component" value="Unassembled WGS sequence"/>
</dbReference>
<comment type="similarity">
    <text evidence="4">Belongs to the peptidase S1 family. CLIP subfamily.</text>
</comment>
<proteinExistence type="inferred from homology"/>
<feature type="domain" description="Peptidase S1" evidence="7">
    <location>
        <begin position="170"/>
        <end position="426"/>
    </location>
</feature>
<evidence type="ECO:0000259" key="7">
    <source>
        <dbReference type="PROSITE" id="PS50240"/>
    </source>
</evidence>
<dbReference type="PANTHER" id="PTHR24258">
    <property type="entry name" value="SERINE PROTEASE-RELATED"/>
    <property type="match status" value="1"/>
</dbReference>
<dbReference type="EMBL" id="WJQU01002539">
    <property type="protein sequence ID" value="KAJ6632744.1"/>
    <property type="molecule type" value="Genomic_DNA"/>
</dbReference>
<dbReference type="Pfam" id="PF00089">
    <property type="entry name" value="Trypsin"/>
    <property type="match status" value="1"/>
</dbReference>
<dbReference type="CDD" id="cd00190">
    <property type="entry name" value="Tryp_SPc"/>
    <property type="match status" value="1"/>
</dbReference>
<evidence type="ECO:0000256" key="5">
    <source>
        <dbReference type="ARBA" id="ARBA00068096"/>
    </source>
</evidence>
<dbReference type="PRINTS" id="PR00722">
    <property type="entry name" value="CHYMOTRYPSIN"/>
</dbReference>
<evidence type="ECO:0000256" key="2">
    <source>
        <dbReference type="ARBA" id="ARBA00022525"/>
    </source>
</evidence>
<keyword evidence="3" id="KW-1015">Disulfide bond</keyword>
<dbReference type="InterPro" id="IPR041515">
    <property type="entry name" value="PPAF-2-like_Clip"/>
</dbReference>
<evidence type="ECO:0000256" key="1">
    <source>
        <dbReference type="ARBA" id="ARBA00004613"/>
    </source>
</evidence>
<dbReference type="Pfam" id="PF18322">
    <property type="entry name" value="CLIP_1"/>
    <property type="match status" value="1"/>
</dbReference>
<dbReference type="GO" id="GO:0006508">
    <property type="term" value="P:proteolysis"/>
    <property type="evidence" value="ECO:0007669"/>
    <property type="project" value="InterPro"/>
</dbReference>
<dbReference type="SUPFAM" id="SSF50494">
    <property type="entry name" value="Trypsin-like serine proteases"/>
    <property type="match status" value="1"/>
</dbReference>
<organism evidence="8 9">
    <name type="scientific">Pseudolycoriella hygida</name>
    <dbReference type="NCBI Taxonomy" id="35572"/>
    <lineage>
        <taxon>Eukaryota</taxon>
        <taxon>Metazoa</taxon>
        <taxon>Ecdysozoa</taxon>
        <taxon>Arthropoda</taxon>
        <taxon>Hexapoda</taxon>
        <taxon>Insecta</taxon>
        <taxon>Pterygota</taxon>
        <taxon>Neoptera</taxon>
        <taxon>Endopterygota</taxon>
        <taxon>Diptera</taxon>
        <taxon>Nematocera</taxon>
        <taxon>Sciaroidea</taxon>
        <taxon>Sciaridae</taxon>
        <taxon>Pseudolycoriella</taxon>
    </lineage>
</organism>
<gene>
    <name evidence="8" type="primary">PPAF2_1</name>
    <name evidence="8" type="ORF">Bhyg_16801</name>
</gene>
<dbReference type="InterPro" id="IPR001314">
    <property type="entry name" value="Peptidase_S1A"/>
</dbReference>
<dbReference type="SMART" id="SM00020">
    <property type="entry name" value="Tryp_SPc"/>
    <property type="match status" value="1"/>
</dbReference>
<keyword evidence="2" id="KW-0964">Secreted</keyword>